<sequence length="754" mass="86281">MDEMDPSDNHRISETSDSVLLEERIQQEFQAKQAVTAIKYSLDATSIFLPKIEGTRLKKRRLTFEVIENSFKTLLFRVIVAAYNYAYTNQFASLSAKVAVEQYAYRFVEWLNKEEILNRYSALKEYEKYHYDLLGNHGGYSVLSKLKSLFHYAFEEEDFRDSLTPEEARYLQALKETKISPNFNKKQCSLASYFGALDWLRRDDVGIGNQLYVTLASPKLAVNSLKCTASTIIIELFKIKSTLRGFLVENGFTPRDFHFPESKKLILGDKKIIVGRVIYRILTQFHSLNEKPERLKHAIELVLLSNVTNSNNFEKVRTTLDSEQKFHDCFHSKSRRGFGEFSTGFADRYFTSTHKGCLLSMEVLAQLSDTTQPLPITVLETLMFSWLMASLTVQPSDITKLSRNSFRLLKIGGRVTHIECEYFKGRANNIHNTRSLSTRKPEGRALLIYLNQHSGGELSAYDGGILVIFNGLRSIVGNAIAVFELPFIETQLATLHRQNGRNPVILPLALKALQAQSEISDQIKLFGLQAIKNSAVHAYSDPYTLHYLINRNSHTNKTEKIHYLTADNEEFINASGRITRSIMLDLINNVFDLDFLEQSESKLSDTERGEKGKTLEKKKAAFNNEFGNVADTISYKSGEMLSRLKLLTEQSKGVINEVGVMLLSKNQEEAFSPIYVLDSKVTAFKMFNYLHEFKTHYKKLLCRNPDYLYQTVFPQVEWVEQILTKLSKDSIREGEVLFEKMLESGVNISVFHSI</sequence>
<accession>A0ABQ6H8W1</accession>
<organism evidence="1 2">
    <name type="scientific">Thalassotalea loyana</name>
    <dbReference type="NCBI Taxonomy" id="280483"/>
    <lineage>
        <taxon>Bacteria</taxon>
        <taxon>Pseudomonadati</taxon>
        <taxon>Pseudomonadota</taxon>
        <taxon>Gammaproteobacteria</taxon>
        <taxon>Alteromonadales</taxon>
        <taxon>Colwelliaceae</taxon>
        <taxon>Thalassotalea</taxon>
    </lineage>
</organism>
<evidence type="ECO:0000313" key="1">
    <source>
        <dbReference type="EMBL" id="GLX84555.1"/>
    </source>
</evidence>
<dbReference type="EMBL" id="BSSV01000001">
    <property type="protein sequence ID" value="GLX84555.1"/>
    <property type="molecule type" value="Genomic_DNA"/>
</dbReference>
<dbReference type="Proteomes" id="UP001157134">
    <property type="component" value="Unassembled WGS sequence"/>
</dbReference>
<keyword evidence="2" id="KW-1185">Reference proteome</keyword>
<comment type="caution">
    <text evidence="1">The sequence shown here is derived from an EMBL/GenBank/DDBJ whole genome shotgun (WGS) entry which is preliminary data.</text>
</comment>
<evidence type="ECO:0000313" key="2">
    <source>
        <dbReference type="Proteomes" id="UP001157134"/>
    </source>
</evidence>
<name>A0ABQ6H8W1_9GAMM</name>
<protein>
    <submittedName>
        <fullName evidence="1">Uncharacterized protein</fullName>
    </submittedName>
</protein>
<reference evidence="1 2" key="1">
    <citation type="submission" date="2023-03" db="EMBL/GenBank/DDBJ databases">
        <title>Thalassotalea loyana LMG 22536T draft genome sequence.</title>
        <authorList>
            <person name="Sawabe T."/>
        </authorList>
    </citation>
    <scope>NUCLEOTIDE SEQUENCE [LARGE SCALE GENOMIC DNA]</scope>
    <source>
        <strain evidence="1 2">LMG 22536</strain>
    </source>
</reference>
<gene>
    <name evidence="1" type="ORF">tloyanaT_08070</name>
</gene>
<proteinExistence type="predicted"/>
<dbReference type="RefSeq" id="WP_284296145.1">
    <property type="nucleotide sequence ID" value="NZ_BSSV01000001.1"/>
</dbReference>